<gene>
    <name evidence="2" type="ORF">A8708_03625</name>
</gene>
<accession>A0A198A3I8</accession>
<sequence>MQRFKFMYKQFLKEPLWFKILVLTTLIVSIIFSSSGFPTNVQSLGKLAAAIFFCTYAIKMRRIVKVSVAFYVLAGMCLYVAWDRL</sequence>
<evidence type="ECO:0000256" key="1">
    <source>
        <dbReference type="SAM" id="Phobius"/>
    </source>
</evidence>
<dbReference type="EMBL" id="LYPB01000081">
    <property type="protein sequence ID" value="OAS15682.1"/>
    <property type="molecule type" value="Genomic_DNA"/>
</dbReference>
<protein>
    <submittedName>
        <fullName evidence="2">Uncharacterized protein</fullName>
    </submittedName>
</protein>
<comment type="caution">
    <text evidence="2">The sequence shown here is derived from an EMBL/GenBank/DDBJ whole genome shotgun (WGS) entry which is preliminary data.</text>
</comment>
<keyword evidence="1" id="KW-0812">Transmembrane</keyword>
<keyword evidence="1" id="KW-1133">Transmembrane helix</keyword>
<organism evidence="2 3">
    <name type="scientific">Paenibacillus oryzisoli</name>
    <dbReference type="NCBI Taxonomy" id="1850517"/>
    <lineage>
        <taxon>Bacteria</taxon>
        <taxon>Bacillati</taxon>
        <taxon>Bacillota</taxon>
        <taxon>Bacilli</taxon>
        <taxon>Bacillales</taxon>
        <taxon>Paenibacillaceae</taxon>
        <taxon>Paenibacillus</taxon>
    </lineage>
</organism>
<keyword evidence="3" id="KW-1185">Reference proteome</keyword>
<dbReference type="AlphaFoldDB" id="A0A198A3I8"/>
<dbReference type="Proteomes" id="UP000078454">
    <property type="component" value="Unassembled WGS sequence"/>
</dbReference>
<feature type="transmembrane region" description="Helical" evidence="1">
    <location>
        <begin position="63"/>
        <end position="82"/>
    </location>
</feature>
<keyword evidence="1" id="KW-0472">Membrane</keyword>
<reference evidence="2 3" key="1">
    <citation type="submission" date="2016-05" db="EMBL/GenBank/DDBJ databases">
        <title>Paenibacillus sp. 1ZS3-15 nov., isolated from the rhizosphere soil.</title>
        <authorList>
            <person name="Zhang X.X."/>
            <person name="Zhang J."/>
        </authorList>
    </citation>
    <scope>NUCLEOTIDE SEQUENCE [LARGE SCALE GENOMIC DNA]</scope>
    <source>
        <strain evidence="2 3">1ZS3-15</strain>
    </source>
</reference>
<proteinExistence type="predicted"/>
<name>A0A198A3I8_9BACL</name>
<feature type="transmembrane region" description="Helical" evidence="1">
    <location>
        <begin position="16"/>
        <end position="35"/>
    </location>
</feature>
<dbReference type="OrthoDB" id="2918659at2"/>
<evidence type="ECO:0000313" key="3">
    <source>
        <dbReference type="Proteomes" id="UP000078454"/>
    </source>
</evidence>
<evidence type="ECO:0000313" key="2">
    <source>
        <dbReference type="EMBL" id="OAS15682.1"/>
    </source>
</evidence>